<evidence type="ECO:0000313" key="5">
    <source>
        <dbReference type="Proteomes" id="UP000054383"/>
    </source>
</evidence>
<accession>A0A0U1M7Q8</accession>
<proteinExistence type="inferred from homology"/>
<name>A0A0U1M7Q8_TALIS</name>
<dbReference type="PANTHER" id="PTHR10366">
    <property type="entry name" value="NAD DEPENDENT EPIMERASE/DEHYDRATASE"/>
    <property type="match status" value="1"/>
</dbReference>
<dbReference type="Proteomes" id="UP000054383">
    <property type="component" value="Unassembled WGS sequence"/>
</dbReference>
<keyword evidence="1" id="KW-0560">Oxidoreductase</keyword>
<protein>
    <submittedName>
        <fullName evidence="4">Aldehyde reductase 2</fullName>
    </submittedName>
</protein>
<dbReference type="Gene3D" id="3.40.50.720">
    <property type="entry name" value="NAD(P)-binding Rossmann-like Domain"/>
    <property type="match status" value="1"/>
</dbReference>
<evidence type="ECO:0000256" key="2">
    <source>
        <dbReference type="ARBA" id="ARBA00023445"/>
    </source>
</evidence>
<comment type="similarity">
    <text evidence="2">Belongs to the NAD(P)-dependent epimerase/dehydratase family. Dihydroflavonol-4-reductase subfamily.</text>
</comment>
<evidence type="ECO:0000256" key="1">
    <source>
        <dbReference type="ARBA" id="ARBA00023002"/>
    </source>
</evidence>
<dbReference type="SUPFAM" id="SSF51735">
    <property type="entry name" value="NAD(P)-binding Rossmann-fold domains"/>
    <property type="match status" value="1"/>
</dbReference>
<dbReference type="PANTHER" id="PTHR10366:SF562">
    <property type="entry name" value="ALDEHYDE REDUCTASE II (AFU_ORTHOLOGUE AFUA_1G11360)"/>
    <property type="match status" value="1"/>
</dbReference>
<evidence type="ECO:0000313" key="4">
    <source>
        <dbReference type="EMBL" id="CRG90956.1"/>
    </source>
</evidence>
<sequence>MFPPEDYAIPKGSTVLVTGANGYLASHVVDILLETGFKVRGTVRSRKPWLDKLFEERHGQEKYQSIIIPDLAAEGAYTQAMRGVAAVVHVASDVSLRTDPETVIGGAIDNAVNILTAASKELSIKRFVLTSSSSAAYLPSPNNKNVVIDENSYNDTAVDLAWDENTPEHVKATYNYVASKVESEKESFDWIDENKPGFVFNSVLPSFSTGPILHSEQFGSTMGRTRNLLKGDRLATIMFPPGYFIDVRDTARLHIAALLDPSIGNERIFGFVHEFNWNDAISILHKLRPNNKRIPRAPAREWRDQATIKLKGRAEEIHKSFWDRSWIGLEESLKDGIAGWD</sequence>
<dbReference type="EMBL" id="CVMT01000008">
    <property type="protein sequence ID" value="CRG90956.1"/>
    <property type="molecule type" value="Genomic_DNA"/>
</dbReference>
<dbReference type="Pfam" id="PF01370">
    <property type="entry name" value="Epimerase"/>
    <property type="match status" value="1"/>
</dbReference>
<evidence type="ECO:0000259" key="3">
    <source>
        <dbReference type="Pfam" id="PF01370"/>
    </source>
</evidence>
<dbReference type="GO" id="GO:0016616">
    <property type="term" value="F:oxidoreductase activity, acting on the CH-OH group of donors, NAD or NADP as acceptor"/>
    <property type="evidence" value="ECO:0007669"/>
    <property type="project" value="TreeGrafter"/>
</dbReference>
<dbReference type="InterPro" id="IPR036291">
    <property type="entry name" value="NAD(P)-bd_dom_sf"/>
</dbReference>
<reference evidence="4 5" key="1">
    <citation type="submission" date="2015-04" db="EMBL/GenBank/DDBJ databases">
        <authorList>
            <person name="Syromyatnikov M.Y."/>
            <person name="Popov V.N."/>
        </authorList>
    </citation>
    <scope>NUCLEOTIDE SEQUENCE [LARGE SCALE GENOMIC DNA]</scope>
    <source>
        <strain evidence="4">WF-38-12</strain>
    </source>
</reference>
<gene>
    <name evidence="4" type="ORF">PISL3812_08004</name>
</gene>
<feature type="domain" description="NAD-dependent epimerase/dehydratase" evidence="3">
    <location>
        <begin position="15"/>
        <end position="260"/>
    </location>
</feature>
<keyword evidence="5" id="KW-1185">Reference proteome</keyword>
<dbReference type="InterPro" id="IPR050425">
    <property type="entry name" value="NAD(P)_dehydrat-like"/>
</dbReference>
<organism evidence="4 5">
    <name type="scientific">Talaromyces islandicus</name>
    <name type="common">Penicillium islandicum</name>
    <dbReference type="NCBI Taxonomy" id="28573"/>
    <lineage>
        <taxon>Eukaryota</taxon>
        <taxon>Fungi</taxon>
        <taxon>Dikarya</taxon>
        <taxon>Ascomycota</taxon>
        <taxon>Pezizomycotina</taxon>
        <taxon>Eurotiomycetes</taxon>
        <taxon>Eurotiomycetidae</taxon>
        <taxon>Eurotiales</taxon>
        <taxon>Trichocomaceae</taxon>
        <taxon>Talaromyces</taxon>
        <taxon>Talaromyces sect. Islandici</taxon>
    </lineage>
</organism>
<dbReference type="InterPro" id="IPR001509">
    <property type="entry name" value="Epimerase_deHydtase"/>
</dbReference>
<dbReference type="OrthoDB" id="4223976at2759"/>
<dbReference type="OMA" id="WNDAISI"/>
<dbReference type="STRING" id="28573.A0A0U1M7Q8"/>
<dbReference type="AlphaFoldDB" id="A0A0U1M7Q8"/>